<feature type="domain" description="Bacterial surface antigen (D15)" evidence="6">
    <location>
        <begin position="429"/>
        <end position="857"/>
    </location>
</feature>
<dbReference type="PANTHER" id="PTHR12815:SF47">
    <property type="entry name" value="TRANSLOCATION AND ASSEMBLY MODULE SUBUNIT TAMA"/>
    <property type="match status" value="1"/>
</dbReference>
<dbReference type="InterPro" id="IPR039910">
    <property type="entry name" value="D15-like"/>
</dbReference>
<evidence type="ECO:0000256" key="5">
    <source>
        <dbReference type="ARBA" id="ARBA00023237"/>
    </source>
</evidence>
<dbReference type="GO" id="GO:0019867">
    <property type="term" value="C:outer membrane"/>
    <property type="evidence" value="ECO:0007669"/>
    <property type="project" value="InterPro"/>
</dbReference>
<keyword evidence="2" id="KW-0812">Transmembrane</keyword>
<dbReference type="Proteomes" id="UP000552241">
    <property type="component" value="Unassembled WGS sequence"/>
</dbReference>
<dbReference type="PANTHER" id="PTHR12815">
    <property type="entry name" value="SORTING AND ASSEMBLY MACHINERY SAMM50 PROTEIN FAMILY MEMBER"/>
    <property type="match status" value="1"/>
</dbReference>
<keyword evidence="5" id="KW-0998">Cell outer membrane</keyword>
<dbReference type="EMBL" id="JACDZE010000005">
    <property type="protein sequence ID" value="MBA5630597.1"/>
    <property type="molecule type" value="Genomic_DNA"/>
</dbReference>
<sequence>MKYLNAKIILFVILLMIVYSCNVTKKVPEGQHLLTKNEFKFEEKEKPFKSNLPDYVKQKPNGGALFGLFPLKLLLYNSVPAKFDTTFAEYYDLTKKRRTQESLDSLLQKNGLEEYTGNSLWLKRFRYNQGEPPVLIDTAMSAFSEENLENYYFDRGYFDAEVKSEHDLDSAAKKGEVIYNIQPGEVSIIESYAHIIKDTALLRQYENLVKRGSDIKVGERYDMDNFMSERDKIEEYFKNRGYWKFNEDGQAVEFTADTTLSDKQLAITLLIPKGADKDSIRVKEKFAKYRYGEIHLYPDSDPVPQDKEPPVYYDTIYEGYHLHYVDPKMKYRPKFFTDAMVVRDSSLYRFISESQTKRNFSKREGINLTSFSYKWDEQNAELIRNDSILDVDLYFRAKKKYDIYYGAELSWSEFMNFGISPRVSLVARNLFGGGENLETTVRGTLGNVNKKFTDEGSFFNAFELAFQSKIGFPYLLFPLKVDNLFSKRFYKQTDFRIGTSVQRNIGLGRVTYSTGLDYNISYRDTHSHMLSVLNTEFVNNLQKENYFNVFEGDKNIKNNFFNQYYFMYNPAAAIQHYNGELSDIDVIEMIYDDQAFLTSLDEDGLESLSIFENMNFRRQTITQDVLITSLIYQYTWDQSQRRNVKNPWLFKGRVETSGNILSLLDNAFGFYQTENEQGDESGMVFNVPYSQFVKLDVDIRKYFNINSKSTLATRALFGFIQPYGNTDFIPFSRSYTAGGANDVRGWTAATLGPADFPRYAGGDDVFAIERLKLLFNVEYRFKMTDLFHGAFFVDAGNIWGTDKDNELTLFRFKDFYKELGIGSGFGLRLDLTYLIIRLDLAYKIHDPSYPLGDRWQFDNLNILKPRLAFGINYPF</sequence>
<comment type="caution">
    <text evidence="7">The sequence shown here is derived from an EMBL/GenBank/DDBJ whole genome shotgun (WGS) entry which is preliminary data.</text>
</comment>
<evidence type="ECO:0000313" key="8">
    <source>
        <dbReference type="Proteomes" id="UP000552241"/>
    </source>
</evidence>
<keyword evidence="4" id="KW-0472">Membrane</keyword>
<evidence type="ECO:0000256" key="2">
    <source>
        <dbReference type="ARBA" id="ARBA00022692"/>
    </source>
</evidence>
<evidence type="ECO:0000259" key="6">
    <source>
        <dbReference type="Pfam" id="PF01103"/>
    </source>
</evidence>
<evidence type="ECO:0000256" key="1">
    <source>
        <dbReference type="ARBA" id="ARBA00004370"/>
    </source>
</evidence>
<keyword evidence="8" id="KW-1185">Reference proteome</keyword>
<evidence type="ECO:0000256" key="3">
    <source>
        <dbReference type="ARBA" id="ARBA00022729"/>
    </source>
</evidence>
<dbReference type="Pfam" id="PF01103">
    <property type="entry name" value="Omp85"/>
    <property type="match status" value="1"/>
</dbReference>
<reference evidence="7 8" key="1">
    <citation type="submission" date="2020-07" db="EMBL/GenBank/DDBJ databases">
        <title>Moheibacter lacus sp. nov., a member of the family Flavobacteriaceae isolated from freshwater lake sediment.</title>
        <authorList>
            <person name="Liu Y."/>
        </authorList>
    </citation>
    <scope>NUCLEOTIDE SEQUENCE [LARGE SCALE GENOMIC DNA]</scope>
    <source>
        <strain evidence="7 8">BDHS18</strain>
    </source>
</reference>
<dbReference type="PROSITE" id="PS51257">
    <property type="entry name" value="PROKAR_LIPOPROTEIN"/>
    <property type="match status" value="1"/>
</dbReference>
<dbReference type="AlphaFoldDB" id="A0A838ZUF2"/>
<gene>
    <name evidence="7" type="ORF">HU137_12550</name>
</gene>
<accession>A0A838ZUF2</accession>
<organism evidence="7 8">
    <name type="scientific">Moheibacter lacus</name>
    <dbReference type="NCBI Taxonomy" id="2745851"/>
    <lineage>
        <taxon>Bacteria</taxon>
        <taxon>Pseudomonadati</taxon>
        <taxon>Bacteroidota</taxon>
        <taxon>Flavobacteriia</taxon>
        <taxon>Flavobacteriales</taxon>
        <taxon>Weeksellaceae</taxon>
        <taxon>Moheibacter</taxon>
    </lineage>
</organism>
<dbReference type="Gene3D" id="2.40.160.50">
    <property type="entry name" value="membrane protein fhac: a member of the omp85/tpsb transporter family"/>
    <property type="match status" value="1"/>
</dbReference>
<protein>
    <submittedName>
        <fullName evidence="7">BamA/TamA family outer membrane protein</fullName>
    </submittedName>
</protein>
<evidence type="ECO:0000313" key="7">
    <source>
        <dbReference type="EMBL" id="MBA5630597.1"/>
    </source>
</evidence>
<name>A0A838ZUF2_9FLAO</name>
<dbReference type="InterPro" id="IPR000184">
    <property type="entry name" value="Bac_surfAg_D15"/>
</dbReference>
<keyword evidence="3" id="KW-0732">Signal</keyword>
<dbReference type="Gene3D" id="3.10.20.310">
    <property type="entry name" value="membrane protein fhac"/>
    <property type="match status" value="1"/>
</dbReference>
<comment type="subcellular location">
    <subcellularLocation>
        <location evidence="1">Membrane</location>
    </subcellularLocation>
</comment>
<proteinExistence type="predicted"/>
<evidence type="ECO:0000256" key="4">
    <source>
        <dbReference type="ARBA" id="ARBA00023136"/>
    </source>
</evidence>